<name>H2EFM8_9VIRU</name>
<dbReference type="EMBL" id="JN885999">
    <property type="protein sequence ID" value="AEX63293.1"/>
    <property type="molecule type" value="Genomic_DNA"/>
</dbReference>
<sequence>MLYHLLIIKNFTKKLKSLFLLNFNKIILNNVIQIIF</sequence>
<organism evidence="1">
    <name type="scientific">Moumouvirus sp. 'Monve'</name>
    <dbReference type="NCBI Taxonomy" id="1128131"/>
    <lineage>
        <taxon>Viruses</taxon>
        <taxon>Varidnaviria</taxon>
        <taxon>Bamfordvirae</taxon>
        <taxon>Nucleocytoviricota</taxon>
        <taxon>Megaviricetes</taxon>
        <taxon>Imitervirales</taxon>
        <taxon>Mimiviridae</taxon>
        <taxon>Megamimivirinae</taxon>
        <taxon>Moumouvirus</taxon>
    </lineage>
</organism>
<protein>
    <submittedName>
        <fullName evidence="1">Uncharacterized protein</fullName>
    </submittedName>
</protein>
<reference evidence="1" key="1">
    <citation type="submission" date="2011-10" db="EMBL/GenBank/DDBJ databases">
        <title>Provirophages and transpovirons: unique mobilome of giant viruses.</title>
        <authorList>
            <person name="Desnues C."/>
            <person name="LaScola B."/>
            <person name="Yutin N."/>
            <person name="Fournous G."/>
            <person name="Koonin E."/>
            <person name="Raoult D."/>
        </authorList>
    </citation>
    <scope>NUCLEOTIDE SEQUENCE</scope>
    <source>
        <strain evidence="1">Mv13-mv</strain>
    </source>
</reference>
<proteinExistence type="predicted"/>
<gene>
    <name evidence="1" type="ORF">mv_R1091</name>
</gene>
<accession>H2EFM8</accession>
<evidence type="ECO:0000313" key="1">
    <source>
        <dbReference type="EMBL" id="AEX63293.1"/>
    </source>
</evidence>